<feature type="region of interest" description="Disordered" evidence="1">
    <location>
        <begin position="100"/>
        <end position="134"/>
    </location>
</feature>
<sequence>MESDEMIPEGKDIDLDAQLDEVAELPPPKKAKTELNVYKRRTSTIWCHFQMLPKKDEERPTCKCKKCGKEYITASVYVGFNLKRHLGVCPRKFQVPLSIPGSTTDTEGAQSQLGELTEDKTSMKNNNDEPKKTPLQWKPSIQAALISDVFYFFCCCT</sequence>
<name>A0A7N2QXS7_QUELO</name>
<dbReference type="EnsemblPlants" id="QL01p034089:mrna">
    <property type="protein sequence ID" value="QL01p034089:mrna"/>
    <property type="gene ID" value="QL01p034089"/>
</dbReference>
<dbReference type="InParanoid" id="A0A7N2QXS7"/>
<accession>A0A7N2QXS7</accession>
<reference evidence="2 3" key="1">
    <citation type="journal article" date="2016" name="G3 (Bethesda)">
        <title>First Draft Assembly and Annotation of the Genome of a California Endemic Oak Quercus lobata Nee (Fagaceae).</title>
        <authorList>
            <person name="Sork V.L."/>
            <person name="Fitz-Gibbon S.T."/>
            <person name="Puiu D."/>
            <person name="Crepeau M."/>
            <person name="Gugger P.F."/>
            <person name="Sherman R."/>
            <person name="Stevens K."/>
            <person name="Langley C.H."/>
            <person name="Pellegrini M."/>
            <person name="Salzberg S.L."/>
        </authorList>
    </citation>
    <scope>NUCLEOTIDE SEQUENCE [LARGE SCALE GENOMIC DNA]</scope>
    <source>
        <strain evidence="2 3">cv. SW786</strain>
    </source>
</reference>
<dbReference type="SMART" id="SM00614">
    <property type="entry name" value="ZnF_BED"/>
    <property type="match status" value="1"/>
</dbReference>
<feature type="compositionally biased region" description="Basic and acidic residues" evidence="1">
    <location>
        <begin position="117"/>
        <end position="132"/>
    </location>
</feature>
<feature type="compositionally biased region" description="Polar residues" evidence="1">
    <location>
        <begin position="100"/>
        <end position="114"/>
    </location>
</feature>
<keyword evidence="3" id="KW-1185">Reference proteome</keyword>
<organism evidence="2 3">
    <name type="scientific">Quercus lobata</name>
    <name type="common">Valley oak</name>
    <dbReference type="NCBI Taxonomy" id="97700"/>
    <lineage>
        <taxon>Eukaryota</taxon>
        <taxon>Viridiplantae</taxon>
        <taxon>Streptophyta</taxon>
        <taxon>Embryophyta</taxon>
        <taxon>Tracheophyta</taxon>
        <taxon>Spermatophyta</taxon>
        <taxon>Magnoliopsida</taxon>
        <taxon>eudicotyledons</taxon>
        <taxon>Gunneridae</taxon>
        <taxon>Pentapetalae</taxon>
        <taxon>rosids</taxon>
        <taxon>fabids</taxon>
        <taxon>Fagales</taxon>
        <taxon>Fagaceae</taxon>
        <taxon>Quercus</taxon>
    </lineage>
</organism>
<evidence type="ECO:0000313" key="2">
    <source>
        <dbReference type="EnsemblPlants" id="QL01p034089:mrna"/>
    </source>
</evidence>
<reference evidence="2" key="2">
    <citation type="submission" date="2021-01" db="UniProtKB">
        <authorList>
            <consortium name="EnsemblPlants"/>
        </authorList>
    </citation>
    <scope>IDENTIFICATION</scope>
</reference>
<dbReference type="EMBL" id="LRBV02000001">
    <property type="status" value="NOT_ANNOTATED_CDS"/>
    <property type="molecule type" value="Genomic_DNA"/>
</dbReference>
<evidence type="ECO:0000313" key="3">
    <source>
        <dbReference type="Proteomes" id="UP000594261"/>
    </source>
</evidence>
<proteinExistence type="predicted"/>
<dbReference type="AlphaFoldDB" id="A0A7N2QXS7"/>
<dbReference type="Gramene" id="QL01p034089:mrna">
    <property type="protein sequence ID" value="QL01p034089:mrna"/>
    <property type="gene ID" value="QL01p034089"/>
</dbReference>
<evidence type="ECO:0000256" key="1">
    <source>
        <dbReference type="SAM" id="MobiDB-lite"/>
    </source>
</evidence>
<evidence type="ECO:0008006" key="4">
    <source>
        <dbReference type="Google" id="ProtNLM"/>
    </source>
</evidence>
<dbReference type="Proteomes" id="UP000594261">
    <property type="component" value="Chromosome 1"/>
</dbReference>
<protein>
    <recommendedName>
        <fullName evidence="4">BED-type domain-containing protein</fullName>
    </recommendedName>
</protein>